<reference evidence="2" key="1">
    <citation type="journal article" date="2019" name="Int. J. Syst. Evol. Microbiol.">
        <title>The Global Catalogue of Microorganisms (GCM) 10K type strain sequencing project: providing services to taxonomists for standard genome sequencing and annotation.</title>
        <authorList>
            <consortium name="The Broad Institute Genomics Platform"/>
            <consortium name="The Broad Institute Genome Sequencing Center for Infectious Disease"/>
            <person name="Wu L."/>
            <person name="Ma J."/>
        </authorList>
    </citation>
    <scope>NUCLEOTIDE SEQUENCE [LARGE SCALE GENOMIC DNA]</scope>
    <source>
        <strain evidence="2">CGMCC 1.16225</strain>
    </source>
</reference>
<evidence type="ECO:0000313" key="1">
    <source>
        <dbReference type="EMBL" id="MFD1984420.1"/>
    </source>
</evidence>
<sequence>MAKALRKALAMRQIDLSAANAHEVVPQQHGISDGNVLKSVCGVGISLSLTIFVEHGGQQGAASFYQAAFGAVQTNAHFQKRRSELMAVDMRLGDRTISVCGANPRRETEPLRGGPFFPKELGSVSTTASGGREISAVCVSA</sequence>
<comment type="caution">
    <text evidence="1">The sequence shown here is derived from an EMBL/GenBank/DDBJ whole genome shotgun (WGS) entry which is preliminary data.</text>
</comment>
<keyword evidence="2" id="KW-1185">Reference proteome</keyword>
<evidence type="ECO:0000313" key="2">
    <source>
        <dbReference type="Proteomes" id="UP001597405"/>
    </source>
</evidence>
<dbReference type="Proteomes" id="UP001597405">
    <property type="component" value="Unassembled WGS sequence"/>
</dbReference>
<dbReference type="EMBL" id="JBHUGZ010000012">
    <property type="protein sequence ID" value="MFD1984420.1"/>
    <property type="molecule type" value="Genomic_DNA"/>
</dbReference>
<name>A0ABW4UDG0_9HYPH</name>
<accession>A0ABW4UDG0</accession>
<dbReference type="RefSeq" id="WP_379018041.1">
    <property type="nucleotide sequence ID" value="NZ_JBHUGZ010000012.1"/>
</dbReference>
<protein>
    <submittedName>
        <fullName evidence="1">Uncharacterized protein</fullName>
    </submittedName>
</protein>
<organism evidence="1 2">
    <name type="scientific">Mesorhizobium newzealandense</name>
    <dbReference type="NCBI Taxonomy" id="1300302"/>
    <lineage>
        <taxon>Bacteria</taxon>
        <taxon>Pseudomonadati</taxon>
        <taxon>Pseudomonadota</taxon>
        <taxon>Alphaproteobacteria</taxon>
        <taxon>Hyphomicrobiales</taxon>
        <taxon>Phyllobacteriaceae</taxon>
        <taxon>Mesorhizobium</taxon>
    </lineage>
</organism>
<gene>
    <name evidence="1" type="ORF">ACFSOZ_17530</name>
</gene>
<proteinExistence type="predicted"/>